<evidence type="ECO:0000256" key="2">
    <source>
        <dbReference type="ARBA" id="ARBA00023002"/>
    </source>
</evidence>
<keyword evidence="3" id="KW-1133">Transmembrane helix</keyword>
<dbReference type="InterPro" id="IPR002347">
    <property type="entry name" value="SDR_fam"/>
</dbReference>
<evidence type="ECO:0000313" key="5">
    <source>
        <dbReference type="Proteomes" id="UP001305779"/>
    </source>
</evidence>
<keyword evidence="3" id="KW-0812">Transmembrane</keyword>
<keyword evidence="2" id="KW-0560">Oxidoreductase</keyword>
<evidence type="ECO:0000313" key="4">
    <source>
        <dbReference type="EMBL" id="KAK4498681.1"/>
    </source>
</evidence>
<dbReference type="Pfam" id="PF00106">
    <property type="entry name" value="adh_short"/>
    <property type="match status" value="1"/>
</dbReference>
<dbReference type="Gene3D" id="3.40.50.720">
    <property type="entry name" value="NAD(P)-binding Rossmann-like Domain"/>
    <property type="match status" value="1"/>
</dbReference>
<dbReference type="InterPro" id="IPR036291">
    <property type="entry name" value="NAD(P)-bd_dom_sf"/>
</dbReference>
<dbReference type="PANTHER" id="PTHR24320">
    <property type="entry name" value="RETINOL DEHYDROGENASE"/>
    <property type="match status" value="1"/>
</dbReference>
<proteinExistence type="inferred from homology"/>
<accession>A0ABR0EBP2</accession>
<evidence type="ECO:0008006" key="6">
    <source>
        <dbReference type="Google" id="ProtNLM"/>
    </source>
</evidence>
<dbReference type="EMBL" id="JAXOVC010000007">
    <property type="protein sequence ID" value="KAK4498681.1"/>
    <property type="molecule type" value="Genomic_DNA"/>
</dbReference>
<dbReference type="Proteomes" id="UP001305779">
    <property type="component" value="Unassembled WGS sequence"/>
</dbReference>
<protein>
    <recommendedName>
        <fullName evidence="6">NAD(P)-binding protein</fullName>
    </recommendedName>
</protein>
<dbReference type="PRINTS" id="PR00081">
    <property type="entry name" value="GDHRDH"/>
</dbReference>
<evidence type="ECO:0000256" key="3">
    <source>
        <dbReference type="SAM" id="Phobius"/>
    </source>
</evidence>
<comment type="caution">
    <text evidence="4">The sequence shown here is derived from an EMBL/GenBank/DDBJ whole genome shotgun (WGS) entry which is preliminary data.</text>
</comment>
<keyword evidence="5" id="KW-1185">Reference proteome</keyword>
<name>A0ABR0EBP2_ZASCE</name>
<feature type="transmembrane region" description="Helical" evidence="3">
    <location>
        <begin position="7"/>
        <end position="30"/>
    </location>
</feature>
<sequence length="348" mass="37901">MSYLKDVWVALWIIKDALVGTFFVFAGGILSKLVPASCDLTGKTAVITGGNSGVGFSIASELAERGAVVVLACRNEKKAVEARDEVLKSCPGAKVRIGRLDNESLASVRRFAEEWTEGRPIDFLFLNAGIARIPEGGSDFSGDGFELIYQVNFLAGFLLTRLLERHLSPKARVVLTTSAGSYLGFPSSNFVLSKSPKVVEKGFHVRDIPLVGEDMSRYSQSKSMQIAFAKALQRRFDQESAPGGHKMAFSFMPGLVHTNIFTAETRPSFLQDPVLWIFSTALITIGVQPRQGGATGVHLASSDASALLKHRGGYFDRLKPRANNVDLISDETLERLWIRWSADAGVDA</sequence>
<reference evidence="4 5" key="1">
    <citation type="journal article" date="2023" name="G3 (Bethesda)">
        <title>A chromosome-level genome assembly of Zasmidium syzygii isolated from banana leaves.</title>
        <authorList>
            <person name="van Westerhoven A.C."/>
            <person name="Mehrabi R."/>
            <person name="Talebi R."/>
            <person name="Steentjes M.B.F."/>
            <person name="Corcolon B."/>
            <person name="Chong P.A."/>
            <person name="Kema G.H.J."/>
            <person name="Seidl M.F."/>
        </authorList>
    </citation>
    <scope>NUCLEOTIDE SEQUENCE [LARGE SCALE GENOMIC DNA]</scope>
    <source>
        <strain evidence="4 5">P124</strain>
    </source>
</reference>
<gene>
    <name evidence="4" type="ORF">PRZ48_009191</name>
</gene>
<dbReference type="SUPFAM" id="SSF51735">
    <property type="entry name" value="NAD(P)-binding Rossmann-fold domains"/>
    <property type="match status" value="1"/>
</dbReference>
<keyword evidence="3" id="KW-0472">Membrane</keyword>
<comment type="similarity">
    <text evidence="1">Belongs to the short-chain dehydrogenases/reductases (SDR) family.</text>
</comment>
<evidence type="ECO:0000256" key="1">
    <source>
        <dbReference type="ARBA" id="ARBA00006484"/>
    </source>
</evidence>
<organism evidence="4 5">
    <name type="scientific">Zasmidium cellare</name>
    <name type="common">Wine cellar mold</name>
    <name type="synonym">Racodium cellare</name>
    <dbReference type="NCBI Taxonomy" id="395010"/>
    <lineage>
        <taxon>Eukaryota</taxon>
        <taxon>Fungi</taxon>
        <taxon>Dikarya</taxon>
        <taxon>Ascomycota</taxon>
        <taxon>Pezizomycotina</taxon>
        <taxon>Dothideomycetes</taxon>
        <taxon>Dothideomycetidae</taxon>
        <taxon>Mycosphaerellales</taxon>
        <taxon>Mycosphaerellaceae</taxon>
        <taxon>Zasmidium</taxon>
    </lineage>
</organism>
<dbReference type="PANTHER" id="PTHR24320:SF152">
    <property type="entry name" value="SHORT-CHAIN DEHYDROGENASE_REDUCTASE FAMILY PROTEIN"/>
    <property type="match status" value="1"/>
</dbReference>